<dbReference type="PANTHER" id="PTHR34142:SF1">
    <property type="entry name" value="GLYCOSIDE HYDROLASE FAMILY 5 DOMAIN-CONTAINING PROTEIN"/>
    <property type="match status" value="1"/>
</dbReference>
<sequence>MNRFLPDVRSIWTVCCLLIGMLTTAQTVVDRHGALSVQGAKIVDECGRDAQLKGPSFFHHTWEGTEFWNANAVGWLASDWKAEVVRAAMAADPHVTGSYPDDPTGSLNKVRAVVDGAIQHGIYVIIDFHAHAMQQSTAEQFFSTMAQEYGSYPNVIYEIYNEPTGSSWTNLDQTWADLKNYSRNLIATIRQYDPDNLIIVPTPFYDQFVHQAADDPLTTDINGNPVGNIAYTLHIYADAHRFDGQHGDWAKYALSKGLPMFVTESGATGTQYNEPRSTGINAPNYTEWNKWENWWDANGIGFCKWSLSTKDEFGSSLLPGAPANGNWNYNTDLTDEGRWNRDHFRAVNTLPSACSSSSDDIISISVPNSVTPGSNATVTVDYSASTNRDIQVIFQLDHSPYTNYGSKKVDVSSGSGTLNVSVPINSSTPIANDDYQFQVFITTDGGNWSSRLDNMSQNNIDAVSGGSANVQVRARMTNGTSDNLQLRVDNSTVKTWTISGSSYATYSYSGAVSGNVKLYFPDNGTDMEVDWLKVDGTTYQAENQSTNTAVWQGGSCGGSNSQLMHCAGHIDFGTIGGSSYSATKYEAENATLSGTYVSTSQSGYTGSGFVDGLDNNGDKMTWTVNVPAADTYPLTIRYSLCNNQQNYVVINGNSTSHSFTDGNGGCGGWEDKVINVSLNSGNNTIAIEKNWGWMPVDYIIVGVPSGSRQTSASVLKPEDLKIFPNPIDEQGLNLQLPNADQPFTVRIHDLMGAEVFSAEGVNSSSLHIGRDTFGAQGIYMLKLYVGDQKYTRKLLVK</sequence>
<dbReference type="Pfam" id="PF16990">
    <property type="entry name" value="CBM_35"/>
    <property type="match status" value="1"/>
</dbReference>
<comment type="caution">
    <text evidence="4">The sequence shown here is derived from an EMBL/GenBank/DDBJ whole genome shotgun (WGS) entry which is preliminary data.</text>
</comment>
<keyword evidence="5" id="KW-1185">Reference proteome</keyword>
<dbReference type="GO" id="GO:0004553">
    <property type="term" value="F:hydrolase activity, hydrolyzing O-glycosyl compounds"/>
    <property type="evidence" value="ECO:0007669"/>
    <property type="project" value="InterPro"/>
</dbReference>
<evidence type="ECO:0000259" key="3">
    <source>
        <dbReference type="PROSITE" id="PS51175"/>
    </source>
</evidence>
<name>A0A3D9KW05_MARFU</name>
<proteinExistence type="predicted"/>
<dbReference type="InterPro" id="IPR005084">
    <property type="entry name" value="CBM6"/>
</dbReference>
<dbReference type="Gene3D" id="3.20.20.80">
    <property type="entry name" value="Glycosidases"/>
    <property type="match status" value="1"/>
</dbReference>
<dbReference type="PANTHER" id="PTHR34142">
    <property type="entry name" value="ENDO-BETA-1,4-GLUCANASE A"/>
    <property type="match status" value="1"/>
</dbReference>
<reference evidence="4 5" key="1">
    <citation type="submission" date="2018-07" db="EMBL/GenBank/DDBJ databases">
        <title>Genomic Encyclopedia of Type Strains, Phase IV (KMG-IV): sequencing the most valuable type-strain genomes for metagenomic binning, comparative biology and taxonomic classification.</title>
        <authorList>
            <person name="Goeker M."/>
        </authorList>
    </citation>
    <scope>NUCLEOTIDE SEQUENCE [LARGE SCALE GENOMIC DNA]</scope>
    <source>
        <strain evidence="4 5">DSM 4134</strain>
    </source>
</reference>
<dbReference type="GO" id="GO:0000272">
    <property type="term" value="P:polysaccharide catabolic process"/>
    <property type="evidence" value="ECO:0007669"/>
    <property type="project" value="InterPro"/>
</dbReference>
<organism evidence="4 5">
    <name type="scientific">Marinoscillum furvescens DSM 4134</name>
    <dbReference type="NCBI Taxonomy" id="1122208"/>
    <lineage>
        <taxon>Bacteria</taxon>
        <taxon>Pseudomonadati</taxon>
        <taxon>Bacteroidota</taxon>
        <taxon>Cytophagia</taxon>
        <taxon>Cytophagales</taxon>
        <taxon>Reichenbachiellaceae</taxon>
        <taxon>Marinoscillum</taxon>
    </lineage>
</organism>
<dbReference type="NCBIfam" id="TIGR04183">
    <property type="entry name" value="Por_Secre_tail"/>
    <property type="match status" value="1"/>
</dbReference>
<dbReference type="PROSITE" id="PS00659">
    <property type="entry name" value="GLYCOSYL_HYDROL_F5"/>
    <property type="match status" value="1"/>
</dbReference>
<dbReference type="InterPro" id="IPR026444">
    <property type="entry name" value="Secre_tail"/>
</dbReference>
<dbReference type="Proteomes" id="UP000256779">
    <property type="component" value="Unassembled WGS sequence"/>
</dbReference>
<dbReference type="Gene3D" id="2.60.120.260">
    <property type="entry name" value="Galactose-binding domain-like"/>
    <property type="match status" value="1"/>
</dbReference>
<gene>
    <name evidence="4" type="ORF">C7460_13413</name>
</gene>
<dbReference type="SUPFAM" id="SSF51445">
    <property type="entry name" value="(Trans)glycosidases"/>
    <property type="match status" value="1"/>
</dbReference>
<dbReference type="EMBL" id="QREG01000034">
    <property type="protein sequence ID" value="RED92020.1"/>
    <property type="molecule type" value="Genomic_DNA"/>
</dbReference>
<dbReference type="InterPro" id="IPR017853">
    <property type="entry name" value="GH"/>
</dbReference>
<feature type="domain" description="CBM6" evidence="3">
    <location>
        <begin position="583"/>
        <end position="702"/>
    </location>
</feature>
<dbReference type="SUPFAM" id="SSF49785">
    <property type="entry name" value="Galactose-binding domain-like"/>
    <property type="match status" value="2"/>
</dbReference>
<accession>A0A3D9KW05</accession>
<dbReference type="CDD" id="cd04086">
    <property type="entry name" value="CBM35_mannanase-like"/>
    <property type="match status" value="1"/>
</dbReference>
<keyword evidence="2" id="KW-0326">Glycosidase</keyword>
<dbReference type="InterPro" id="IPR018087">
    <property type="entry name" value="Glyco_hydro_5_CS"/>
</dbReference>
<dbReference type="Pfam" id="PF00150">
    <property type="entry name" value="Cellulase"/>
    <property type="match status" value="1"/>
</dbReference>
<evidence type="ECO:0000313" key="4">
    <source>
        <dbReference type="EMBL" id="RED92020.1"/>
    </source>
</evidence>
<evidence type="ECO:0000256" key="1">
    <source>
        <dbReference type="ARBA" id="ARBA00022801"/>
    </source>
</evidence>
<dbReference type="InterPro" id="IPR008979">
    <property type="entry name" value="Galactose-bd-like_sf"/>
</dbReference>
<dbReference type="GO" id="GO:0030246">
    <property type="term" value="F:carbohydrate binding"/>
    <property type="evidence" value="ECO:0007669"/>
    <property type="project" value="InterPro"/>
</dbReference>
<dbReference type="PROSITE" id="PS51175">
    <property type="entry name" value="CBM6"/>
    <property type="match status" value="1"/>
</dbReference>
<evidence type="ECO:0000313" key="5">
    <source>
        <dbReference type="Proteomes" id="UP000256779"/>
    </source>
</evidence>
<protein>
    <submittedName>
        <fullName evidence="4">Putative secreted protein (Por secretion system target)</fullName>
    </submittedName>
</protein>
<keyword evidence="1" id="KW-0378">Hydrolase</keyword>
<dbReference type="Gene3D" id="2.60.60.40">
    <property type="match status" value="1"/>
</dbReference>
<dbReference type="AlphaFoldDB" id="A0A3D9KW05"/>
<dbReference type="InterPro" id="IPR001547">
    <property type="entry name" value="Glyco_hydro_5"/>
</dbReference>
<evidence type="ECO:0000256" key="2">
    <source>
        <dbReference type="ARBA" id="ARBA00023295"/>
    </source>
</evidence>